<comment type="subcellular location">
    <subcellularLocation>
        <location evidence="1 7">Cell membrane</location>
        <topology evidence="1 7">Multi-pass membrane protein</topology>
    </subcellularLocation>
</comment>
<name>A0A8J3I6N5_9CHLR</name>
<evidence type="ECO:0000256" key="5">
    <source>
        <dbReference type="ARBA" id="ARBA00022989"/>
    </source>
</evidence>
<evidence type="ECO:0000256" key="4">
    <source>
        <dbReference type="ARBA" id="ARBA00022692"/>
    </source>
</evidence>
<dbReference type="PROSITE" id="PS50928">
    <property type="entry name" value="ABC_TM1"/>
    <property type="match status" value="1"/>
</dbReference>
<evidence type="ECO:0000313" key="10">
    <source>
        <dbReference type="EMBL" id="GHO48391.1"/>
    </source>
</evidence>
<dbReference type="CDD" id="cd06261">
    <property type="entry name" value="TM_PBP2"/>
    <property type="match status" value="1"/>
</dbReference>
<dbReference type="Pfam" id="PF00528">
    <property type="entry name" value="BPD_transp_1"/>
    <property type="match status" value="1"/>
</dbReference>
<gene>
    <name evidence="10" type="ORF">KSX_65540</name>
</gene>
<dbReference type="SUPFAM" id="SSF161098">
    <property type="entry name" value="MetI-like"/>
    <property type="match status" value="1"/>
</dbReference>
<evidence type="ECO:0000313" key="11">
    <source>
        <dbReference type="Proteomes" id="UP000612362"/>
    </source>
</evidence>
<feature type="transmembrane region" description="Helical" evidence="7">
    <location>
        <begin position="97"/>
        <end position="117"/>
    </location>
</feature>
<dbReference type="PANTHER" id="PTHR30193:SF41">
    <property type="entry name" value="DIACETYLCHITOBIOSE UPTAKE SYSTEM PERMEASE PROTEIN NGCF"/>
    <property type="match status" value="1"/>
</dbReference>
<feature type="region of interest" description="Disordered" evidence="8">
    <location>
        <begin position="1"/>
        <end position="20"/>
    </location>
</feature>
<organism evidence="10 11">
    <name type="scientific">Ktedonospora formicarum</name>
    <dbReference type="NCBI Taxonomy" id="2778364"/>
    <lineage>
        <taxon>Bacteria</taxon>
        <taxon>Bacillati</taxon>
        <taxon>Chloroflexota</taxon>
        <taxon>Ktedonobacteria</taxon>
        <taxon>Ktedonobacterales</taxon>
        <taxon>Ktedonobacteraceae</taxon>
        <taxon>Ktedonospora</taxon>
    </lineage>
</organism>
<evidence type="ECO:0000256" key="3">
    <source>
        <dbReference type="ARBA" id="ARBA00022475"/>
    </source>
</evidence>
<evidence type="ECO:0000256" key="6">
    <source>
        <dbReference type="ARBA" id="ARBA00023136"/>
    </source>
</evidence>
<proteinExistence type="inferred from homology"/>
<evidence type="ECO:0000256" key="1">
    <source>
        <dbReference type="ARBA" id="ARBA00004651"/>
    </source>
</evidence>
<evidence type="ECO:0000259" key="9">
    <source>
        <dbReference type="PROSITE" id="PS50928"/>
    </source>
</evidence>
<dbReference type="AlphaFoldDB" id="A0A8J3I6N5"/>
<comment type="caution">
    <text evidence="10">The sequence shown here is derived from an EMBL/GenBank/DDBJ whole genome shotgun (WGS) entry which is preliminary data.</text>
</comment>
<dbReference type="RefSeq" id="WP_220197608.1">
    <property type="nucleotide sequence ID" value="NZ_BNJF01000004.1"/>
</dbReference>
<keyword evidence="4 7" id="KW-0812">Transmembrane</keyword>
<dbReference type="Gene3D" id="1.10.3720.10">
    <property type="entry name" value="MetI-like"/>
    <property type="match status" value="1"/>
</dbReference>
<feature type="transmembrane region" description="Helical" evidence="7">
    <location>
        <begin position="178"/>
        <end position="203"/>
    </location>
</feature>
<comment type="similarity">
    <text evidence="7">Belongs to the binding-protein-dependent transport system permease family.</text>
</comment>
<dbReference type="PANTHER" id="PTHR30193">
    <property type="entry name" value="ABC TRANSPORTER PERMEASE PROTEIN"/>
    <property type="match status" value="1"/>
</dbReference>
<dbReference type="InterPro" id="IPR035906">
    <property type="entry name" value="MetI-like_sf"/>
</dbReference>
<feature type="transmembrane region" description="Helical" evidence="7">
    <location>
        <begin position="129"/>
        <end position="148"/>
    </location>
</feature>
<keyword evidence="5 7" id="KW-1133">Transmembrane helix</keyword>
<keyword evidence="3" id="KW-1003">Cell membrane</keyword>
<feature type="domain" description="ABC transmembrane type-1" evidence="9">
    <location>
        <begin position="91"/>
        <end position="305"/>
    </location>
</feature>
<dbReference type="InterPro" id="IPR000515">
    <property type="entry name" value="MetI-like"/>
</dbReference>
<dbReference type="GO" id="GO:0055085">
    <property type="term" value="P:transmembrane transport"/>
    <property type="evidence" value="ECO:0007669"/>
    <property type="project" value="InterPro"/>
</dbReference>
<evidence type="ECO:0000256" key="7">
    <source>
        <dbReference type="RuleBase" id="RU363032"/>
    </source>
</evidence>
<feature type="transmembrane region" description="Helical" evidence="7">
    <location>
        <begin position="33"/>
        <end position="60"/>
    </location>
</feature>
<dbReference type="GO" id="GO:0005886">
    <property type="term" value="C:plasma membrane"/>
    <property type="evidence" value="ECO:0007669"/>
    <property type="project" value="UniProtKB-SubCell"/>
</dbReference>
<keyword evidence="6 7" id="KW-0472">Membrane</keyword>
<sequence length="324" mass="36316">MQVISRPPASTDADSVQLSTQTRRKKSRRVGTLLLFLLPSLVLYFVFILFPVVQAIYYSFYRWSGFGPLTDFIGLKNYVTAFQNTTFVAAFVHNIEILVLSLIFQLTLSFILALVIGKTLPGRAIFRTIFFMPFILSEVIAGYIWMFIYNPNGGLVNVALQHIIPGFQSQEWLGNPNIVLLSIFVAMIWKYFGLHLVLFGAAIQNIPDEIVEAARIDGASIFQVVRYVTLPLLGSTVRLSIFLSALGSLQYFDLIWIMSNGGPVHASETMSTYLYKAGFQSFQLGYGSAVGVIMMLICFVFSILYQRFIMQRDLAGSLTAAEQV</sequence>
<dbReference type="Proteomes" id="UP000612362">
    <property type="component" value="Unassembled WGS sequence"/>
</dbReference>
<evidence type="ECO:0000256" key="8">
    <source>
        <dbReference type="SAM" id="MobiDB-lite"/>
    </source>
</evidence>
<keyword evidence="2 7" id="KW-0813">Transport</keyword>
<dbReference type="InterPro" id="IPR051393">
    <property type="entry name" value="ABC_transporter_permease"/>
</dbReference>
<keyword evidence="11" id="KW-1185">Reference proteome</keyword>
<protein>
    <submittedName>
        <fullName evidence="10">Sugar ABC transporter permease</fullName>
    </submittedName>
</protein>
<feature type="transmembrane region" description="Helical" evidence="7">
    <location>
        <begin position="284"/>
        <end position="305"/>
    </location>
</feature>
<dbReference type="EMBL" id="BNJF01000004">
    <property type="protein sequence ID" value="GHO48391.1"/>
    <property type="molecule type" value="Genomic_DNA"/>
</dbReference>
<accession>A0A8J3I6N5</accession>
<feature type="transmembrane region" description="Helical" evidence="7">
    <location>
        <begin position="224"/>
        <end position="246"/>
    </location>
</feature>
<evidence type="ECO:0000256" key="2">
    <source>
        <dbReference type="ARBA" id="ARBA00022448"/>
    </source>
</evidence>
<reference evidence="10" key="1">
    <citation type="submission" date="2020-10" db="EMBL/GenBank/DDBJ databases">
        <title>Taxonomic study of unclassified bacteria belonging to the class Ktedonobacteria.</title>
        <authorList>
            <person name="Yabe S."/>
            <person name="Wang C.M."/>
            <person name="Zheng Y."/>
            <person name="Sakai Y."/>
            <person name="Cavaletti L."/>
            <person name="Monciardini P."/>
            <person name="Donadio S."/>
        </authorList>
    </citation>
    <scope>NUCLEOTIDE SEQUENCE</scope>
    <source>
        <strain evidence="10">SOSP1-1</strain>
    </source>
</reference>